<comment type="subcellular location">
    <subcellularLocation>
        <location evidence="1">Membrane</location>
    </subcellularLocation>
    <subcellularLocation>
        <location evidence="6">Mitochondrion inner membrane</location>
        <topology evidence="6">Multi-pass membrane protein</topology>
    </subcellularLocation>
</comment>
<dbReference type="Proteomes" id="UP000887540">
    <property type="component" value="Unplaced"/>
</dbReference>
<evidence type="ECO:0000256" key="4">
    <source>
        <dbReference type="ARBA" id="ARBA00022989"/>
    </source>
</evidence>
<dbReference type="GO" id="GO:0005743">
    <property type="term" value="C:mitochondrial inner membrane"/>
    <property type="evidence" value="ECO:0007669"/>
    <property type="project" value="UniProtKB-SubCell"/>
</dbReference>
<sequence length="291" mass="33708">MRPLIFLTQSRQKFLISYVPSFCSLCRCHVKKNDDHRIIGLGSRAQKYQDEFGTKRPRKKFEPSSLIFLVIPATTFALGCWQVYRLQWKTDLLERIRRRMKASSIDFPINDLENINDYEYSKVRINGRYLYEKQITIGPRRRFDKNAPTSQNDHATETDFGYQVITPFQIDGSDKVIMVNRGWFPDKNAPSGPSGTIPIDGIVRKSETKGLFGYENIPEQGVWYYKNAEQMARILGTLPIIVDASLETTIRGGPIGGQTLIALRNDHVSYFLTWYGLSIATSYIWWKRFIR</sequence>
<organism evidence="7 8">
    <name type="scientific">Acrobeloides nanus</name>
    <dbReference type="NCBI Taxonomy" id="290746"/>
    <lineage>
        <taxon>Eukaryota</taxon>
        <taxon>Metazoa</taxon>
        <taxon>Ecdysozoa</taxon>
        <taxon>Nematoda</taxon>
        <taxon>Chromadorea</taxon>
        <taxon>Rhabditida</taxon>
        <taxon>Tylenchina</taxon>
        <taxon>Cephalobomorpha</taxon>
        <taxon>Cephaloboidea</taxon>
        <taxon>Cephalobidae</taxon>
        <taxon>Acrobeloides</taxon>
    </lineage>
</organism>
<accession>A0A914DRF5</accession>
<comment type="similarity">
    <text evidence="2 6">Belongs to the SURF1 family.</text>
</comment>
<keyword evidence="4 6" id="KW-1133">Transmembrane helix</keyword>
<dbReference type="PANTHER" id="PTHR23427">
    <property type="entry name" value="SURFEIT LOCUS PROTEIN"/>
    <property type="match status" value="1"/>
</dbReference>
<dbReference type="Pfam" id="PF02104">
    <property type="entry name" value="SURF1"/>
    <property type="match status" value="1"/>
</dbReference>
<evidence type="ECO:0000313" key="7">
    <source>
        <dbReference type="Proteomes" id="UP000887540"/>
    </source>
</evidence>
<reference evidence="8" key="1">
    <citation type="submission" date="2022-11" db="UniProtKB">
        <authorList>
            <consortium name="WormBaseParasite"/>
        </authorList>
    </citation>
    <scope>IDENTIFICATION</scope>
</reference>
<feature type="transmembrane region" description="Helical" evidence="6">
    <location>
        <begin position="268"/>
        <end position="286"/>
    </location>
</feature>
<keyword evidence="3 6" id="KW-0812">Transmembrane</keyword>
<comment type="function">
    <text evidence="6">Probably involved in the biogenesis of the COX complex.</text>
</comment>
<evidence type="ECO:0000256" key="6">
    <source>
        <dbReference type="RuleBase" id="RU363076"/>
    </source>
</evidence>
<dbReference type="PANTHER" id="PTHR23427:SF2">
    <property type="entry name" value="SURFEIT LOCUS PROTEIN 1"/>
    <property type="match status" value="1"/>
</dbReference>
<evidence type="ECO:0000256" key="1">
    <source>
        <dbReference type="ARBA" id="ARBA00004370"/>
    </source>
</evidence>
<dbReference type="InterPro" id="IPR045214">
    <property type="entry name" value="Surf1/Surf4"/>
</dbReference>
<proteinExistence type="inferred from homology"/>
<evidence type="ECO:0000256" key="3">
    <source>
        <dbReference type="ARBA" id="ARBA00022692"/>
    </source>
</evidence>
<evidence type="ECO:0000256" key="5">
    <source>
        <dbReference type="ARBA" id="ARBA00023136"/>
    </source>
</evidence>
<protein>
    <recommendedName>
        <fullName evidence="6">SURF1-like protein</fullName>
    </recommendedName>
</protein>
<comment type="caution">
    <text evidence="6">Lacks conserved residue(s) required for the propagation of feature annotation.</text>
</comment>
<name>A0A914DRF5_9BILA</name>
<keyword evidence="7" id="KW-1185">Reference proteome</keyword>
<dbReference type="InterPro" id="IPR002994">
    <property type="entry name" value="Surf1/Shy1"/>
</dbReference>
<evidence type="ECO:0000313" key="8">
    <source>
        <dbReference type="WBParaSite" id="ACRNAN_scaffold3426.g21788.t1"/>
    </source>
</evidence>
<dbReference type="WBParaSite" id="ACRNAN_scaffold3426.g21788.t1">
    <property type="protein sequence ID" value="ACRNAN_scaffold3426.g21788.t1"/>
    <property type="gene ID" value="ACRNAN_scaffold3426.g21788"/>
</dbReference>
<dbReference type="PROSITE" id="PS50895">
    <property type="entry name" value="SURF1"/>
    <property type="match status" value="1"/>
</dbReference>
<keyword evidence="5 6" id="KW-0472">Membrane</keyword>
<evidence type="ECO:0000256" key="2">
    <source>
        <dbReference type="ARBA" id="ARBA00007165"/>
    </source>
</evidence>
<keyword evidence="6" id="KW-0496">Mitochondrion</keyword>
<keyword evidence="6" id="KW-0999">Mitochondrion inner membrane</keyword>
<dbReference type="AlphaFoldDB" id="A0A914DRF5"/>
<dbReference type="GO" id="GO:0033617">
    <property type="term" value="P:mitochondrial respiratory chain complex IV assembly"/>
    <property type="evidence" value="ECO:0007669"/>
    <property type="project" value="TreeGrafter"/>
</dbReference>
<dbReference type="CDD" id="cd06662">
    <property type="entry name" value="SURF1"/>
    <property type="match status" value="1"/>
</dbReference>